<evidence type="ECO:0000259" key="12">
    <source>
        <dbReference type="PROSITE" id="PS51352"/>
    </source>
</evidence>
<keyword evidence="4" id="KW-0049">Antioxidant</keyword>
<dbReference type="AlphaFoldDB" id="A0A1F6GP41"/>
<evidence type="ECO:0000256" key="4">
    <source>
        <dbReference type="ARBA" id="ARBA00022862"/>
    </source>
</evidence>
<evidence type="ECO:0000313" key="13">
    <source>
        <dbReference type="EMBL" id="OGG99935.1"/>
    </source>
</evidence>
<dbReference type="InterPro" id="IPR050924">
    <property type="entry name" value="Peroxiredoxin_BCP/PrxQ"/>
</dbReference>
<keyword evidence="3" id="KW-0575">Peroxidase</keyword>
<gene>
    <name evidence="13" type="ORF">A2557_01470</name>
</gene>
<keyword evidence="7" id="KW-0676">Redox-active center</keyword>
<name>A0A1F6GP41_9PROT</name>
<evidence type="ECO:0000256" key="11">
    <source>
        <dbReference type="ARBA" id="ARBA00049091"/>
    </source>
</evidence>
<dbReference type="EMBL" id="MFNF01000052">
    <property type="protein sequence ID" value="OGG99935.1"/>
    <property type="molecule type" value="Genomic_DNA"/>
</dbReference>
<dbReference type="PANTHER" id="PTHR42801">
    <property type="entry name" value="THIOREDOXIN-DEPENDENT PEROXIDE REDUCTASE"/>
    <property type="match status" value="1"/>
</dbReference>
<evidence type="ECO:0000256" key="8">
    <source>
        <dbReference type="ARBA" id="ARBA00032824"/>
    </source>
</evidence>
<dbReference type="GO" id="GO:0005737">
    <property type="term" value="C:cytoplasm"/>
    <property type="evidence" value="ECO:0007669"/>
    <property type="project" value="TreeGrafter"/>
</dbReference>
<proteinExistence type="inferred from homology"/>
<dbReference type="InterPro" id="IPR013766">
    <property type="entry name" value="Thioredoxin_domain"/>
</dbReference>
<dbReference type="InterPro" id="IPR036249">
    <property type="entry name" value="Thioredoxin-like_sf"/>
</dbReference>
<comment type="function">
    <text evidence="1">Thiol-specific peroxidase that catalyzes the reduction of hydrogen peroxide and organic hydroperoxides to water and alcohols, respectively. Plays a role in cell protection against oxidative stress by detoxifying peroxides and as sensor of hydrogen peroxide-mediated signaling events.</text>
</comment>
<keyword evidence="5" id="KW-0560">Oxidoreductase</keyword>
<keyword evidence="6" id="KW-1015">Disulfide bond</keyword>
<dbReference type="EC" id="1.11.1.24" evidence="2"/>
<accession>A0A1F6GP41</accession>
<dbReference type="GO" id="GO:0045454">
    <property type="term" value="P:cell redox homeostasis"/>
    <property type="evidence" value="ECO:0007669"/>
    <property type="project" value="TreeGrafter"/>
</dbReference>
<protein>
    <recommendedName>
        <fullName evidence="2">thioredoxin-dependent peroxiredoxin</fullName>
        <ecNumber evidence="2">1.11.1.24</ecNumber>
    </recommendedName>
    <alternativeName>
        <fullName evidence="8">Thioredoxin peroxidase</fullName>
    </alternativeName>
    <alternativeName>
        <fullName evidence="10">Thioredoxin-dependent peroxiredoxin Bcp</fullName>
    </alternativeName>
</protein>
<comment type="catalytic activity">
    <reaction evidence="11">
        <text>a hydroperoxide + [thioredoxin]-dithiol = an alcohol + [thioredoxin]-disulfide + H2O</text>
        <dbReference type="Rhea" id="RHEA:62620"/>
        <dbReference type="Rhea" id="RHEA-COMP:10698"/>
        <dbReference type="Rhea" id="RHEA-COMP:10700"/>
        <dbReference type="ChEBI" id="CHEBI:15377"/>
        <dbReference type="ChEBI" id="CHEBI:29950"/>
        <dbReference type="ChEBI" id="CHEBI:30879"/>
        <dbReference type="ChEBI" id="CHEBI:35924"/>
        <dbReference type="ChEBI" id="CHEBI:50058"/>
        <dbReference type="EC" id="1.11.1.24"/>
    </reaction>
</comment>
<comment type="similarity">
    <text evidence="9">Belongs to the peroxiredoxin family. BCP/PrxQ subfamily.</text>
</comment>
<dbReference type="Pfam" id="PF00578">
    <property type="entry name" value="AhpC-TSA"/>
    <property type="match status" value="1"/>
</dbReference>
<organism evidence="13 14">
    <name type="scientific">Candidatus Lambdaproteobacteria bacterium RIFOXYD2_FULL_56_26</name>
    <dbReference type="NCBI Taxonomy" id="1817773"/>
    <lineage>
        <taxon>Bacteria</taxon>
        <taxon>Pseudomonadati</taxon>
        <taxon>Pseudomonadota</taxon>
        <taxon>Candidatus Lambdaproteobacteria</taxon>
    </lineage>
</organism>
<dbReference type="SUPFAM" id="SSF52833">
    <property type="entry name" value="Thioredoxin-like"/>
    <property type="match status" value="1"/>
</dbReference>
<reference evidence="13 14" key="1">
    <citation type="journal article" date="2016" name="Nat. Commun.">
        <title>Thousands of microbial genomes shed light on interconnected biogeochemical processes in an aquifer system.</title>
        <authorList>
            <person name="Anantharaman K."/>
            <person name="Brown C.T."/>
            <person name="Hug L.A."/>
            <person name="Sharon I."/>
            <person name="Castelle C.J."/>
            <person name="Probst A.J."/>
            <person name="Thomas B.C."/>
            <person name="Singh A."/>
            <person name="Wilkins M.J."/>
            <person name="Karaoz U."/>
            <person name="Brodie E.L."/>
            <person name="Williams K.H."/>
            <person name="Hubbard S.S."/>
            <person name="Banfield J.F."/>
        </authorList>
    </citation>
    <scope>NUCLEOTIDE SEQUENCE [LARGE SCALE GENOMIC DNA]</scope>
</reference>
<evidence type="ECO:0000256" key="3">
    <source>
        <dbReference type="ARBA" id="ARBA00022559"/>
    </source>
</evidence>
<evidence type="ECO:0000256" key="10">
    <source>
        <dbReference type="ARBA" id="ARBA00042639"/>
    </source>
</evidence>
<evidence type="ECO:0000256" key="2">
    <source>
        <dbReference type="ARBA" id="ARBA00013017"/>
    </source>
</evidence>
<comment type="caution">
    <text evidence="13">The sequence shown here is derived from an EMBL/GenBank/DDBJ whole genome shotgun (WGS) entry which is preliminary data.</text>
</comment>
<dbReference type="CDD" id="cd02970">
    <property type="entry name" value="PRX_like2"/>
    <property type="match status" value="1"/>
</dbReference>
<dbReference type="GO" id="GO:0034599">
    <property type="term" value="P:cellular response to oxidative stress"/>
    <property type="evidence" value="ECO:0007669"/>
    <property type="project" value="TreeGrafter"/>
</dbReference>
<evidence type="ECO:0000256" key="5">
    <source>
        <dbReference type="ARBA" id="ARBA00023002"/>
    </source>
</evidence>
<dbReference type="Proteomes" id="UP000177583">
    <property type="component" value="Unassembled WGS sequence"/>
</dbReference>
<dbReference type="Gene3D" id="3.40.30.10">
    <property type="entry name" value="Glutaredoxin"/>
    <property type="match status" value="1"/>
</dbReference>
<dbReference type="PANTHER" id="PTHR42801:SF7">
    <property type="entry name" value="SLL1159 PROTEIN"/>
    <property type="match status" value="1"/>
</dbReference>
<evidence type="ECO:0000256" key="6">
    <source>
        <dbReference type="ARBA" id="ARBA00023157"/>
    </source>
</evidence>
<dbReference type="GO" id="GO:0008379">
    <property type="term" value="F:thioredoxin peroxidase activity"/>
    <property type="evidence" value="ECO:0007669"/>
    <property type="project" value="TreeGrafter"/>
</dbReference>
<dbReference type="InterPro" id="IPR000866">
    <property type="entry name" value="AhpC/TSA"/>
</dbReference>
<evidence type="ECO:0000256" key="9">
    <source>
        <dbReference type="ARBA" id="ARBA00038489"/>
    </source>
</evidence>
<sequence>MPTTPDLQALINKKNEQMAAMMPQEVKKLLQQKAEELASQKIESNAIGLGDQAPDFSLPNVHGSPVSLAQLLVKGPLVLSFYRGAWCPYCNLEIRALNAFKGRFKTFGAQLVAISPQLPERSAKLAEEAALDFEVLSDVGNLVARTYGLTYRLDPALREVYLSFGLDVPGHNGDQTWELPFPATYLIDRQGKVRFAFVEPDYRKRTEPAKLLEVLQTLDQEAGL</sequence>
<evidence type="ECO:0000256" key="1">
    <source>
        <dbReference type="ARBA" id="ARBA00003330"/>
    </source>
</evidence>
<feature type="domain" description="Thioredoxin" evidence="12">
    <location>
        <begin position="47"/>
        <end position="220"/>
    </location>
</feature>
<evidence type="ECO:0000313" key="14">
    <source>
        <dbReference type="Proteomes" id="UP000177583"/>
    </source>
</evidence>
<dbReference type="PROSITE" id="PS51352">
    <property type="entry name" value="THIOREDOXIN_2"/>
    <property type="match status" value="1"/>
</dbReference>
<evidence type="ECO:0000256" key="7">
    <source>
        <dbReference type="ARBA" id="ARBA00023284"/>
    </source>
</evidence>